<name>A0A0D0ARH2_9AGAM</name>
<sequence length="97" mass="11098">MRAAVPYVEMMGHATNTVPATGEALVEQYPLIKKDNVSELLWHHPLSYPTSAIREARDVPEHSMGSRVLSILRFPKLRPITKSCGQKKFNLWYKYIS</sequence>
<organism evidence="1 2">
    <name type="scientific">Suillus luteus UH-Slu-Lm8-n1</name>
    <dbReference type="NCBI Taxonomy" id="930992"/>
    <lineage>
        <taxon>Eukaryota</taxon>
        <taxon>Fungi</taxon>
        <taxon>Dikarya</taxon>
        <taxon>Basidiomycota</taxon>
        <taxon>Agaricomycotina</taxon>
        <taxon>Agaricomycetes</taxon>
        <taxon>Agaricomycetidae</taxon>
        <taxon>Boletales</taxon>
        <taxon>Suillineae</taxon>
        <taxon>Suillaceae</taxon>
        <taxon>Suillus</taxon>
    </lineage>
</organism>
<dbReference type="OrthoDB" id="5569250at2759"/>
<accession>A0A0D0ARH2</accession>
<dbReference type="InParanoid" id="A0A0D0ARH2"/>
<dbReference type="EMBL" id="KN835295">
    <property type="protein sequence ID" value="KIK40659.1"/>
    <property type="molecule type" value="Genomic_DNA"/>
</dbReference>
<evidence type="ECO:0000313" key="1">
    <source>
        <dbReference type="EMBL" id="KIK40659.1"/>
    </source>
</evidence>
<reference evidence="1 2" key="1">
    <citation type="submission" date="2014-04" db="EMBL/GenBank/DDBJ databases">
        <authorList>
            <consortium name="DOE Joint Genome Institute"/>
            <person name="Kuo A."/>
            <person name="Ruytinx J."/>
            <person name="Rineau F."/>
            <person name="Colpaert J."/>
            <person name="Kohler A."/>
            <person name="Nagy L.G."/>
            <person name="Floudas D."/>
            <person name="Copeland A."/>
            <person name="Barry K.W."/>
            <person name="Cichocki N."/>
            <person name="Veneault-Fourrey C."/>
            <person name="LaButti K."/>
            <person name="Lindquist E.A."/>
            <person name="Lipzen A."/>
            <person name="Lundell T."/>
            <person name="Morin E."/>
            <person name="Murat C."/>
            <person name="Sun H."/>
            <person name="Tunlid A."/>
            <person name="Henrissat B."/>
            <person name="Grigoriev I.V."/>
            <person name="Hibbett D.S."/>
            <person name="Martin F."/>
            <person name="Nordberg H.P."/>
            <person name="Cantor M.N."/>
            <person name="Hua S.X."/>
        </authorList>
    </citation>
    <scope>NUCLEOTIDE SEQUENCE [LARGE SCALE GENOMIC DNA]</scope>
    <source>
        <strain evidence="1 2">UH-Slu-Lm8-n1</strain>
    </source>
</reference>
<gene>
    <name evidence="1" type="ORF">CY34DRAFT_257082</name>
</gene>
<evidence type="ECO:0000313" key="2">
    <source>
        <dbReference type="Proteomes" id="UP000054485"/>
    </source>
</evidence>
<keyword evidence="2" id="KW-1185">Reference proteome</keyword>
<reference evidence="2" key="2">
    <citation type="submission" date="2015-01" db="EMBL/GenBank/DDBJ databases">
        <title>Evolutionary Origins and Diversification of the Mycorrhizal Mutualists.</title>
        <authorList>
            <consortium name="DOE Joint Genome Institute"/>
            <consortium name="Mycorrhizal Genomics Consortium"/>
            <person name="Kohler A."/>
            <person name="Kuo A."/>
            <person name="Nagy L.G."/>
            <person name="Floudas D."/>
            <person name="Copeland A."/>
            <person name="Barry K.W."/>
            <person name="Cichocki N."/>
            <person name="Veneault-Fourrey C."/>
            <person name="LaButti K."/>
            <person name="Lindquist E.A."/>
            <person name="Lipzen A."/>
            <person name="Lundell T."/>
            <person name="Morin E."/>
            <person name="Murat C."/>
            <person name="Riley R."/>
            <person name="Ohm R."/>
            <person name="Sun H."/>
            <person name="Tunlid A."/>
            <person name="Henrissat B."/>
            <person name="Grigoriev I.V."/>
            <person name="Hibbett D.S."/>
            <person name="Martin F."/>
        </authorList>
    </citation>
    <scope>NUCLEOTIDE SEQUENCE [LARGE SCALE GENOMIC DNA]</scope>
    <source>
        <strain evidence="2">UH-Slu-Lm8-n1</strain>
    </source>
</reference>
<dbReference type="HOGENOM" id="CLU_2348085_0_0_1"/>
<protein>
    <submittedName>
        <fullName evidence="1">Uncharacterized protein</fullName>
    </submittedName>
</protein>
<proteinExistence type="predicted"/>
<dbReference type="AlphaFoldDB" id="A0A0D0ARH2"/>
<dbReference type="Proteomes" id="UP000054485">
    <property type="component" value="Unassembled WGS sequence"/>
</dbReference>